<dbReference type="Proteomes" id="UP000448038">
    <property type="component" value="Unassembled WGS sequence"/>
</dbReference>
<sequence>MGLLQKTIVATHKGSDWIGDADGNTTTSGGAQIIGGTCLEQAINPY</sequence>
<organism evidence="1 2">
    <name type="scientific">Aliivibrio fischeri</name>
    <name type="common">Vibrio fischeri</name>
    <dbReference type="NCBI Taxonomy" id="668"/>
    <lineage>
        <taxon>Bacteria</taxon>
        <taxon>Pseudomonadati</taxon>
        <taxon>Pseudomonadota</taxon>
        <taxon>Gammaproteobacteria</taxon>
        <taxon>Vibrionales</taxon>
        <taxon>Vibrionaceae</taxon>
        <taxon>Aliivibrio</taxon>
    </lineage>
</organism>
<name>A0A844P743_ALIFS</name>
<dbReference type="RefSeq" id="WP_155656640.1">
    <property type="nucleotide sequence ID" value="NZ_WOBN01000039.1"/>
</dbReference>
<evidence type="ECO:0000313" key="1">
    <source>
        <dbReference type="EMBL" id="MUK51194.1"/>
    </source>
</evidence>
<dbReference type="EMBL" id="WOBN01000039">
    <property type="protein sequence ID" value="MUK51194.1"/>
    <property type="molecule type" value="Genomic_DNA"/>
</dbReference>
<protein>
    <submittedName>
        <fullName evidence="1">Uncharacterized protein</fullName>
    </submittedName>
</protein>
<dbReference type="AlphaFoldDB" id="A0A844P743"/>
<proteinExistence type="predicted"/>
<evidence type="ECO:0000313" key="2">
    <source>
        <dbReference type="Proteomes" id="UP000448038"/>
    </source>
</evidence>
<gene>
    <name evidence="1" type="ORF">GNP88_18870</name>
</gene>
<comment type="caution">
    <text evidence="1">The sequence shown here is derived from an EMBL/GenBank/DDBJ whole genome shotgun (WGS) entry which is preliminary data.</text>
</comment>
<accession>A0A844P743</accession>
<reference evidence="1 2" key="1">
    <citation type="submission" date="2019-11" db="EMBL/GenBank/DDBJ databases">
        <title>Using colonization assays and comparative genomics to discover symbiosis behaviors and factors in Vibrio fischeri.</title>
        <authorList>
            <person name="Bongrand C."/>
            <person name="Moriano-Gutierrez S."/>
            <person name="Arevalo P."/>
            <person name="Mcfall-Ngai M."/>
            <person name="Visick K."/>
            <person name="Polz M.F."/>
            <person name="Ruby E.G."/>
        </authorList>
    </citation>
    <scope>NUCLEOTIDE SEQUENCE [LARGE SCALE GENOMIC DNA]</scope>
    <source>
        <strain evidence="2">emors.4.1</strain>
    </source>
</reference>